<name>A0A8J2K8C6_9HEXA</name>
<reference evidence="1" key="1">
    <citation type="submission" date="2021-06" db="EMBL/GenBank/DDBJ databases">
        <authorList>
            <person name="Hodson N. C."/>
            <person name="Mongue J. A."/>
            <person name="Jaron S. K."/>
        </authorList>
    </citation>
    <scope>NUCLEOTIDE SEQUENCE</scope>
</reference>
<evidence type="ECO:0000313" key="1">
    <source>
        <dbReference type="EMBL" id="CAG7733589.1"/>
    </source>
</evidence>
<accession>A0A8J2K8C6</accession>
<organism evidence="1 2">
    <name type="scientific">Allacma fusca</name>
    <dbReference type="NCBI Taxonomy" id="39272"/>
    <lineage>
        <taxon>Eukaryota</taxon>
        <taxon>Metazoa</taxon>
        <taxon>Ecdysozoa</taxon>
        <taxon>Arthropoda</taxon>
        <taxon>Hexapoda</taxon>
        <taxon>Collembola</taxon>
        <taxon>Symphypleona</taxon>
        <taxon>Sminthuridae</taxon>
        <taxon>Allacma</taxon>
    </lineage>
</organism>
<dbReference type="AlphaFoldDB" id="A0A8J2K8C6"/>
<protein>
    <submittedName>
        <fullName evidence="1">Uncharacterized protein</fullName>
    </submittedName>
</protein>
<evidence type="ECO:0000313" key="2">
    <source>
        <dbReference type="Proteomes" id="UP000708208"/>
    </source>
</evidence>
<feature type="non-terminal residue" evidence="1">
    <location>
        <position position="1"/>
    </location>
</feature>
<sequence>MLEQGSMEFSEAYNAVGETKVVREFGADGANLSMGNFPTPLCIGVGTDLEFDATMAHIDMEDFHSQDILLRFPPLCASDLQ</sequence>
<proteinExistence type="predicted"/>
<dbReference type="Proteomes" id="UP000708208">
    <property type="component" value="Unassembled WGS sequence"/>
</dbReference>
<comment type="caution">
    <text evidence="1">The sequence shown here is derived from an EMBL/GenBank/DDBJ whole genome shotgun (WGS) entry which is preliminary data.</text>
</comment>
<gene>
    <name evidence="1" type="ORF">AFUS01_LOCUS22021</name>
</gene>
<dbReference type="EMBL" id="CAJVCH010251648">
    <property type="protein sequence ID" value="CAG7733589.1"/>
    <property type="molecule type" value="Genomic_DNA"/>
</dbReference>
<keyword evidence="2" id="KW-1185">Reference proteome</keyword>